<dbReference type="PROSITE" id="PS50847">
    <property type="entry name" value="GRAM_POS_ANCHORING"/>
    <property type="match status" value="1"/>
</dbReference>
<evidence type="ECO:0000256" key="1">
    <source>
        <dbReference type="ARBA" id="ARBA00022512"/>
    </source>
</evidence>
<dbReference type="RefSeq" id="WP_290196469.1">
    <property type="nucleotide sequence ID" value="NZ_CP047654.1"/>
</dbReference>
<name>A0ABU2A0B0_9CORY</name>
<evidence type="ECO:0000256" key="5">
    <source>
        <dbReference type="SAM" id="MobiDB-lite"/>
    </source>
</evidence>
<comment type="caution">
    <text evidence="8">The sequence shown here is derived from an EMBL/GenBank/DDBJ whole genome shotgun (WGS) entry which is preliminary data.</text>
</comment>
<evidence type="ECO:0000313" key="8">
    <source>
        <dbReference type="EMBL" id="MDR7330614.1"/>
    </source>
</evidence>
<evidence type="ECO:0000256" key="3">
    <source>
        <dbReference type="ARBA" id="ARBA00022729"/>
    </source>
</evidence>
<evidence type="ECO:0000256" key="2">
    <source>
        <dbReference type="ARBA" id="ARBA00022525"/>
    </source>
</evidence>
<reference evidence="8" key="1">
    <citation type="submission" date="2023-07" db="EMBL/GenBank/DDBJ databases">
        <title>Sequencing the genomes of 1000 actinobacteria strains.</title>
        <authorList>
            <person name="Klenk H.-P."/>
        </authorList>
    </citation>
    <scope>NUCLEOTIDE SEQUENCE</scope>
    <source>
        <strain evidence="8">DSM 107476</strain>
    </source>
</reference>
<keyword evidence="2" id="KW-0964">Secreted</keyword>
<accession>A0ABU2A0B0</accession>
<keyword evidence="9" id="KW-1185">Reference proteome</keyword>
<keyword evidence="6" id="KW-1133">Transmembrane helix</keyword>
<keyword evidence="6" id="KW-0812">Transmembrane</keyword>
<dbReference type="InterPro" id="IPR019931">
    <property type="entry name" value="LPXTG_anchor"/>
</dbReference>
<keyword evidence="6" id="KW-0472">Membrane</keyword>
<keyword evidence="3" id="KW-0732">Signal</keyword>
<dbReference type="NCBIfam" id="TIGR01167">
    <property type="entry name" value="LPXTG_anchor"/>
    <property type="match status" value="1"/>
</dbReference>
<dbReference type="Proteomes" id="UP001180840">
    <property type="component" value="Unassembled WGS sequence"/>
</dbReference>
<evidence type="ECO:0000259" key="7">
    <source>
        <dbReference type="PROSITE" id="PS50847"/>
    </source>
</evidence>
<protein>
    <submittedName>
        <fullName evidence="8">LPXTG-motif cell wall-anchored protein</fullName>
    </submittedName>
</protein>
<proteinExistence type="predicted"/>
<gene>
    <name evidence="8" type="ORF">J2S39_002290</name>
</gene>
<evidence type="ECO:0000256" key="4">
    <source>
        <dbReference type="ARBA" id="ARBA00023088"/>
    </source>
</evidence>
<sequence>MPTQAIPIKQVPVQQAPVQQAPAKTAPAKQTPAKQTPAKQPKTEVRSLANTGVDSMVALAAVLGLVLALLGGLMLVRRREQ</sequence>
<dbReference type="EMBL" id="JAVDXZ010000001">
    <property type="protein sequence ID" value="MDR7330614.1"/>
    <property type="molecule type" value="Genomic_DNA"/>
</dbReference>
<feature type="transmembrane region" description="Helical" evidence="6">
    <location>
        <begin position="56"/>
        <end position="76"/>
    </location>
</feature>
<feature type="compositionally biased region" description="Low complexity" evidence="5">
    <location>
        <begin position="9"/>
        <end position="40"/>
    </location>
</feature>
<feature type="domain" description="Gram-positive cocci surface proteins LPxTG" evidence="7">
    <location>
        <begin position="48"/>
        <end position="81"/>
    </location>
</feature>
<evidence type="ECO:0000256" key="6">
    <source>
        <dbReference type="SAM" id="Phobius"/>
    </source>
</evidence>
<feature type="region of interest" description="Disordered" evidence="5">
    <location>
        <begin position="1"/>
        <end position="44"/>
    </location>
</feature>
<organism evidence="8 9">
    <name type="scientific">Corynebacterium guangdongense</name>
    <dbReference type="NCBI Taxonomy" id="1783348"/>
    <lineage>
        <taxon>Bacteria</taxon>
        <taxon>Bacillati</taxon>
        <taxon>Actinomycetota</taxon>
        <taxon>Actinomycetes</taxon>
        <taxon>Mycobacteriales</taxon>
        <taxon>Corynebacteriaceae</taxon>
        <taxon>Corynebacterium</taxon>
    </lineage>
</organism>
<evidence type="ECO:0000313" key="9">
    <source>
        <dbReference type="Proteomes" id="UP001180840"/>
    </source>
</evidence>
<keyword evidence="1" id="KW-0134">Cell wall</keyword>
<keyword evidence="4" id="KW-0572">Peptidoglycan-anchor</keyword>